<feature type="binding site" evidence="9">
    <location>
        <begin position="219"/>
        <end position="220"/>
    </location>
    <ligand>
        <name>substrate</name>
    </ligand>
</feature>
<evidence type="ECO:0000256" key="9">
    <source>
        <dbReference type="HAMAP-Rule" id="MF_00197"/>
    </source>
</evidence>
<dbReference type="PANTHER" id="PTHR31689">
    <property type="entry name" value="DIAMINOPIMELATE EPIMERASE, CHLOROPLASTIC"/>
    <property type="match status" value="1"/>
</dbReference>
<evidence type="ECO:0000256" key="5">
    <source>
        <dbReference type="ARBA" id="ARBA00022605"/>
    </source>
</evidence>
<feature type="site" description="Could be important to modulate the pK values of the two catalytic cysteine residues" evidence="9">
    <location>
        <position position="209"/>
    </location>
</feature>
<evidence type="ECO:0000313" key="11">
    <source>
        <dbReference type="EMBL" id="AIY83136.1"/>
    </source>
</evidence>
<feature type="binding site" evidence="9">
    <location>
        <position position="63"/>
    </location>
    <ligand>
        <name>substrate</name>
    </ligand>
</feature>
<feature type="site" description="Could be important to modulate the pK values of the two catalytic cysteine residues" evidence="9">
    <location>
        <position position="162"/>
    </location>
</feature>
<feature type="binding site" evidence="9">
    <location>
        <begin position="73"/>
        <end position="74"/>
    </location>
    <ligand>
        <name>substrate</name>
    </ligand>
</feature>
<gene>
    <name evidence="9 11" type="primary">dapF</name>
    <name evidence="11" type="ORF">U729_2639</name>
</gene>
<comment type="caution">
    <text evidence="9">Lacks conserved residue(s) required for the propagation of feature annotation.</text>
</comment>
<dbReference type="SUPFAM" id="SSF54506">
    <property type="entry name" value="Diaminopimelate epimerase-like"/>
    <property type="match status" value="2"/>
</dbReference>
<evidence type="ECO:0000256" key="10">
    <source>
        <dbReference type="PROSITE-ProRule" id="PRU10125"/>
    </source>
</evidence>
<organism evidence="11 12">
    <name type="scientific">Clostridium baratii str. Sullivan</name>
    <dbReference type="NCBI Taxonomy" id="1415775"/>
    <lineage>
        <taxon>Bacteria</taxon>
        <taxon>Bacillati</taxon>
        <taxon>Bacillota</taxon>
        <taxon>Clostridia</taxon>
        <taxon>Eubacteriales</taxon>
        <taxon>Clostridiaceae</taxon>
        <taxon>Clostridium</taxon>
    </lineage>
</organism>
<comment type="subcellular location">
    <subcellularLocation>
        <location evidence="9">Cytoplasm</location>
    </subcellularLocation>
</comment>
<dbReference type="GO" id="GO:0008837">
    <property type="term" value="F:diaminopimelate epimerase activity"/>
    <property type="evidence" value="ECO:0007669"/>
    <property type="project" value="UniProtKB-UniRule"/>
</dbReference>
<dbReference type="InterPro" id="IPR001653">
    <property type="entry name" value="DAP_epimerase_DapF"/>
</dbReference>
<evidence type="ECO:0000256" key="3">
    <source>
        <dbReference type="ARBA" id="ARBA00013080"/>
    </source>
</evidence>
<dbReference type="NCBIfam" id="TIGR00652">
    <property type="entry name" value="DapF"/>
    <property type="match status" value="1"/>
</dbReference>
<name>A0A0A7FWA9_9CLOT</name>
<accession>A0A0A7FWA9</accession>
<protein>
    <recommendedName>
        <fullName evidence="3 9">Diaminopimelate epimerase</fullName>
        <shortName evidence="9">DAP epimerase</shortName>
        <ecNumber evidence="3 9">5.1.1.7</ecNumber>
    </recommendedName>
    <alternativeName>
        <fullName evidence="9">PLP-independent amino acid racemase</fullName>
    </alternativeName>
</protein>
<evidence type="ECO:0000313" key="12">
    <source>
        <dbReference type="Proteomes" id="UP000030635"/>
    </source>
</evidence>
<dbReference type="AlphaFoldDB" id="A0A0A7FWA9"/>
<comment type="catalytic activity">
    <reaction evidence="8 9">
        <text>(2S,6S)-2,6-diaminopimelate = meso-2,6-diaminopimelate</text>
        <dbReference type="Rhea" id="RHEA:15393"/>
        <dbReference type="ChEBI" id="CHEBI:57609"/>
        <dbReference type="ChEBI" id="CHEBI:57791"/>
        <dbReference type="EC" id="5.1.1.7"/>
    </reaction>
</comment>
<dbReference type="KEGG" id="cbv:U729_2639"/>
<dbReference type="eggNOG" id="COG0253">
    <property type="taxonomic scope" value="Bacteria"/>
</dbReference>
<keyword evidence="6 9" id="KW-0457">Lysine biosynthesis</keyword>
<dbReference type="GO" id="GO:0009089">
    <property type="term" value="P:lysine biosynthetic process via diaminopimelate"/>
    <property type="evidence" value="ECO:0007669"/>
    <property type="project" value="UniProtKB-UniRule"/>
</dbReference>
<feature type="binding site" evidence="9">
    <location>
        <position position="11"/>
    </location>
    <ligand>
        <name>substrate</name>
    </ligand>
</feature>
<dbReference type="RefSeq" id="WP_039315821.1">
    <property type="nucleotide sequence ID" value="NZ_CP006905.1"/>
</dbReference>
<feature type="binding site" evidence="9">
    <location>
        <position position="191"/>
    </location>
    <ligand>
        <name>substrate</name>
    </ligand>
</feature>
<comment type="function">
    <text evidence="9">Catalyzes the stereoinversion of LL-2,6-diaminopimelate (L,L-DAP) to meso-diaminopimelate (meso-DAP), a precursor of L-lysine and an essential component of the bacterial peptidoglycan.</text>
</comment>
<dbReference type="GO" id="GO:0005829">
    <property type="term" value="C:cytosol"/>
    <property type="evidence" value="ECO:0007669"/>
    <property type="project" value="TreeGrafter"/>
</dbReference>
<comment type="subunit">
    <text evidence="9">Homodimer.</text>
</comment>
<dbReference type="STRING" id="1561.NPD11_387"/>
<feature type="active site" description="Proton acceptor" evidence="9">
    <location>
        <position position="218"/>
    </location>
</feature>
<evidence type="ECO:0000256" key="4">
    <source>
        <dbReference type="ARBA" id="ARBA00022490"/>
    </source>
</evidence>
<keyword evidence="7 9" id="KW-0413">Isomerase</keyword>
<keyword evidence="5 9" id="KW-0028">Amino-acid biosynthesis</keyword>
<evidence type="ECO:0000256" key="6">
    <source>
        <dbReference type="ARBA" id="ARBA00023154"/>
    </source>
</evidence>
<feature type="active site" evidence="10">
    <location>
        <position position="72"/>
    </location>
</feature>
<reference evidence="11 12" key="1">
    <citation type="journal article" date="2015" name="Infect. Genet. Evol.">
        <title>Genomic sequences of six botulinum neurotoxin-producing strains representing three clostridial species illustrate the mobility and diversity of botulinum neurotoxin genes.</title>
        <authorList>
            <person name="Smith T.J."/>
            <person name="Hill K.K."/>
            <person name="Xie G."/>
            <person name="Foley B.T."/>
            <person name="Williamson C.H."/>
            <person name="Foster J.T."/>
            <person name="Johnson S.L."/>
            <person name="Chertkov O."/>
            <person name="Teshima H."/>
            <person name="Gibbons H.S."/>
            <person name="Johnsky L.A."/>
            <person name="Karavis M.A."/>
            <person name="Smith L.A."/>
        </authorList>
    </citation>
    <scope>NUCLEOTIDE SEQUENCE [LARGE SCALE GENOMIC DNA]</scope>
    <source>
        <strain evidence="11">Sullivan</strain>
    </source>
</reference>
<dbReference type="UniPathway" id="UPA00034">
    <property type="reaction ID" value="UER00025"/>
</dbReference>
<dbReference type="HAMAP" id="MF_00197">
    <property type="entry name" value="DAP_epimerase"/>
    <property type="match status" value="1"/>
</dbReference>
<dbReference type="EMBL" id="CP006905">
    <property type="protein sequence ID" value="AIY83136.1"/>
    <property type="molecule type" value="Genomic_DNA"/>
</dbReference>
<keyword evidence="4 9" id="KW-0963">Cytoplasm</keyword>
<evidence type="ECO:0000256" key="2">
    <source>
        <dbReference type="ARBA" id="ARBA00010219"/>
    </source>
</evidence>
<evidence type="ECO:0000256" key="7">
    <source>
        <dbReference type="ARBA" id="ARBA00023235"/>
    </source>
</evidence>
<feature type="active site" description="Proton donor" evidence="9">
    <location>
        <position position="72"/>
    </location>
</feature>
<dbReference type="Gene3D" id="3.10.310.10">
    <property type="entry name" value="Diaminopimelate Epimerase, Chain A, domain 1"/>
    <property type="match status" value="2"/>
</dbReference>
<keyword evidence="12" id="KW-1185">Reference proteome</keyword>
<dbReference type="PROSITE" id="PS01326">
    <property type="entry name" value="DAP_EPIMERASE"/>
    <property type="match status" value="1"/>
</dbReference>
<feature type="binding site" evidence="9">
    <location>
        <begin position="209"/>
        <end position="210"/>
    </location>
    <ligand>
        <name>substrate</name>
    </ligand>
</feature>
<dbReference type="EC" id="5.1.1.7" evidence="3 9"/>
<comment type="similarity">
    <text evidence="2 9">Belongs to the diaminopimelate epimerase family.</text>
</comment>
<dbReference type="OrthoDB" id="9805408at2"/>
<evidence type="ECO:0000256" key="1">
    <source>
        <dbReference type="ARBA" id="ARBA00005196"/>
    </source>
</evidence>
<dbReference type="Pfam" id="PF01678">
    <property type="entry name" value="DAP_epimerase"/>
    <property type="match status" value="2"/>
</dbReference>
<evidence type="ECO:0000256" key="8">
    <source>
        <dbReference type="ARBA" id="ARBA00051712"/>
    </source>
</evidence>
<proteinExistence type="inferred from homology"/>
<comment type="pathway">
    <text evidence="1 9">Amino-acid biosynthesis; L-lysine biosynthesis via DAP pathway; DL-2,6-diaminopimelate from LL-2,6-diaminopimelate: step 1/1.</text>
</comment>
<dbReference type="InterPro" id="IPR018510">
    <property type="entry name" value="DAP_epimerase_AS"/>
</dbReference>
<dbReference type="PANTHER" id="PTHR31689:SF0">
    <property type="entry name" value="DIAMINOPIMELATE EPIMERASE"/>
    <property type="match status" value="1"/>
</dbReference>
<dbReference type="Proteomes" id="UP000030635">
    <property type="component" value="Chromosome"/>
</dbReference>
<dbReference type="HOGENOM" id="CLU_053306_3_0_9"/>
<dbReference type="FunFam" id="3.10.310.10:FF:000001">
    <property type="entry name" value="Diaminopimelate epimerase"/>
    <property type="match status" value="1"/>
</dbReference>
<sequence>MKFTKMQGIGNDFIFIEDFENNMLDNEIEIAKKVCDRHYGIGADGLIVIRRGNNSNVKMTIINSDGSRANMCGNAIRCFGRYVYDKGYVETKTFDVETDDGVKEITLIEENNKISGARVYMGKPSFEASDIPLVGVDKLINEEVKIGDKEYKLTTLLVGVPHTIIVKEDRDFDVKEGALIEKFKYFKEGTNVNFAEVIDRKHINVKTWERGAGATLACGTGTCATVYALNMFDLVDDTVEATLPGGKLTIEIREEGIYMIGNAEYICKGEIL</sequence>